<evidence type="ECO:0000313" key="2">
    <source>
        <dbReference type="EMBL" id="PWF27558.1"/>
    </source>
</evidence>
<organism evidence="2 3">
    <name type="scientific">Ancrocorticia populi</name>
    <dbReference type="NCBI Taxonomy" id="2175228"/>
    <lineage>
        <taxon>Bacteria</taxon>
        <taxon>Bacillati</taxon>
        <taxon>Actinomycetota</taxon>
        <taxon>Actinomycetes</taxon>
        <taxon>Actinomycetales</taxon>
        <taxon>Actinomycetaceae</taxon>
        <taxon>Ancrocorticia</taxon>
    </lineage>
</organism>
<dbReference type="EMBL" id="QETB01000001">
    <property type="protein sequence ID" value="PWF27558.1"/>
    <property type="molecule type" value="Genomic_DNA"/>
</dbReference>
<proteinExistence type="predicted"/>
<feature type="transmembrane region" description="Helical" evidence="1">
    <location>
        <begin position="211"/>
        <end position="233"/>
    </location>
</feature>
<keyword evidence="1" id="KW-0472">Membrane</keyword>
<protein>
    <submittedName>
        <fullName evidence="2">Uncharacterized protein</fullName>
    </submittedName>
</protein>
<dbReference type="InterPro" id="IPR051790">
    <property type="entry name" value="Cytochrome_c-biogenesis_DsbD"/>
</dbReference>
<feature type="transmembrane region" description="Helical" evidence="1">
    <location>
        <begin position="6"/>
        <end position="33"/>
    </location>
</feature>
<dbReference type="RefSeq" id="WP_109093053.1">
    <property type="nucleotide sequence ID" value="NZ_QETB01000001.1"/>
</dbReference>
<dbReference type="PANTHER" id="PTHR31272">
    <property type="entry name" value="CYTOCHROME C-TYPE BIOGENESIS PROTEIN HI_1454-RELATED"/>
    <property type="match status" value="1"/>
</dbReference>
<keyword evidence="3" id="KW-1185">Reference proteome</keyword>
<feature type="transmembrane region" description="Helical" evidence="1">
    <location>
        <begin position="254"/>
        <end position="273"/>
    </location>
</feature>
<comment type="caution">
    <text evidence="2">The sequence shown here is derived from an EMBL/GenBank/DDBJ whole genome shotgun (WGS) entry which is preliminary data.</text>
</comment>
<sequence>MDSVTLPLAFAAGIVTFASPCFLPIIPVFLTYLAGSTRLKPMPAVQGVLVAQGGEVSTLPQDRWQAVPATRSGTAASGSDGASVLPRTVVSARSTRRRALTHALAFSGAFTLIFVALWAVISAVGWVAADLREPMRIVGGIVLILLGLFAARIVKFPPLDRARSFRQVPAGEPTVAKSVLLGLAFGAGWSPCVGPVLGLILGMALTRETALAGLGLLLLFCLGITTAFVLVALGIDGLMGLLTRLSHHFQTIQVIGGILMIIMGFLLIADLLAPLSGTSWVTI</sequence>
<dbReference type="AlphaFoldDB" id="A0A2V1K7V8"/>
<dbReference type="Proteomes" id="UP000245283">
    <property type="component" value="Unassembled WGS sequence"/>
</dbReference>
<feature type="transmembrane region" description="Helical" evidence="1">
    <location>
        <begin position="175"/>
        <end position="205"/>
    </location>
</feature>
<dbReference type="PANTHER" id="PTHR31272:SF4">
    <property type="entry name" value="CYTOCHROME C-TYPE BIOGENESIS PROTEIN HI_1454-RELATED"/>
    <property type="match status" value="1"/>
</dbReference>
<feature type="transmembrane region" description="Helical" evidence="1">
    <location>
        <begin position="103"/>
        <end position="129"/>
    </location>
</feature>
<dbReference type="OrthoDB" id="9803065at2"/>
<evidence type="ECO:0000313" key="3">
    <source>
        <dbReference type="Proteomes" id="UP000245283"/>
    </source>
</evidence>
<name>A0A2V1K7V8_9ACTO</name>
<gene>
    <name evidence="2" type="ORF">DD236_04050</name>
</gene>
<keyword evidence="1" id="KW-1133">Transmembrane helix</keyword>
<reference evidence="3" key="1">
    <citation type="submission" date="2018-05" db="EMBL/GenBank/DDBJ databases">
        <authorList>
            <person name="Li Y."/>
        </authorList>
    </citation>
    <scope>NUCLEOTIDE SEQUENCE [LARGE SCALE GENOMIC DNA]</scope>
    <source>
        <strain evidence="3">sk1b4</strain>
    </source>
</reference>
<accession>A0A2V1K7V8</accession>
<evidence type="ECO:0000256" key="1">
    <source>
        <dbReference type="SAM" id="Phobius"/>
    </source>
</evidence>
<keyword evidence="1" id="KW-0812">Transmembrane</keyword>
<feature type="transmembrane region" description="Helical" evidence="1">
    <location>
        <begin position="135"/>
        <end position="154"/>
    </location>
</feature>